<organism evidence="4">
    <name type="scientific">Caenorhabditis brenneri</name>
    <name type="common">Nematode worm</name>
    <dbReference type="NCBI Taxonomy" id="135651"/>
    <lineage>
        <taxon>Eukaryota</taxon>
        <taxon>Metazoa</taxon>
        <taxon>Ecdysozoa</taxon>
        <taxon>Nematoda</taxon>
        <taxon>Chromadorea</taxon>
        <taxon>Rhabditida</taxon>
        <taxon>Rhabditina</taxon>
        <taxon>Rhabditomorpha</taxon>
        <taxon>Rhabditoidea</taxon>
        <taxon>Rhabditidae</taxon>
        <taxon>Peloderinae</taxon>
        <taxon>Caenorhabditis</taxon>
    </lineage>
</organism>
<dbReference type="PANTHER" id="PTHR46611:SF4">
    <property type="entry name" value="7TM GPCR SERPENTINE RECEPTOR CLASS X (SRX) DOMAIN-CONTAINING PROTEIN-RELATED"/>
    <property type="match status" value="1"/>
</dbReference>
<dbReference type="HOGENOM" id="CLU_070417_0_0_1"/>
<reference evidence="4" key="1">
    <citation type="submission" date="2011-07" db="EMBL/GenBank/DDBJ databases">
        <authorList>
            <consortium name="Caenorhabditis brenneri Sequencing and Analysis Consortium"/>
            <person name="Wilson R.K."/>
        </authorList>
    </citation>
    <scope>NUCLEOTIDE SEQUENCE [LARGE SCALE GENOMIC DNA]</scope>
    <source>
        <strain evidence="4">PB2801</strain>
    </source>
</reference>
<dbReference type="Proteomes" id="UP000008068">
    <property type="component" value="Unassembled WGS sequence"/>
</dbReference>
<feature type="transmembrane region" description="Helical" evidence="1">
    <location>
        <begin position="212"/>
        <end position="232"/>
    </location>
</feature>
<dbReference type="PANTHER" id="PTHR46611">
    <property type="entry name" value="SERPENTINE RECEPTOR, CLASS X-RELATED"/>
    <property type="match status" value="1"/>
</dbReference>
<name>G0MRL7_CAEBE</name>
<accession>G0MRL7</accession>
<proteinExistence type="predicted"/>
<gene>
    <name evidence="3" type="ORF">CAEBREN_15479</name>
</gene>
<feature type="transmembrane region" description="Helical" evidence="1">
    <location>
        <begin position="75"/>
        <end position="98"/>
    </location>
</feature>
<protein>
    <recommendedName>
        <fullName evidence="2">7TM GPCR serpentine receptor class x (Srx) domain-containing protein</fullName>
    </recommendedName>
</protein>
<feature type="transmembrane region" description="Helical" evidence="1">
    <location>
        <begin position="244"/>
        <end position="265"/>
    </location>
</feature>
<evidence type="ECO:0000313" key="3">
    <source>
        <dbReference type="EMBL" id="EGT42650.1"/>
    </source>
</evidence>
<evidence type="ECO:0000313" key="4">
    <source>
        <dbReference type="Proteomes" id="UP000008068"/>
    </source>
</evidence>
<feature type="transmembrane region" description="Helical" evidence="1">
    <location>
        <begin position="6"/>
        <end position="29"/>
    </location>
</feature>
<dbReference type="EMBL" id="GL379809">
    <property type="protein sequence ID" value="EGT42650.1"/>
    <property type="molecule type" value="Genomic_DNA"/>
</dbReference>
<dbReference type="Pfam" id="PF10328">
    <property type="entry name" value="7TM_GPCR_Srx"/>
    <property type="match status" value="1"/>
</dbReference>
<keyword evidence="4" id="KW-1185">Reference proteome</keyword>
<dbReference type="InterPro" id="IPR019430">
    <property type="entry name" value="7TM_GPCR_serpentine_rcpt_Srx"/>
</dbReference>
<dbReference type="OMA" id="DMINFNF"/>
<feature type="transmembrane region" description="Helical" evidence="1">
    <location>
        <begin position="166"/>
        <end position="191"/>
    </location>
</feature>
<keyword evidence="1" id="KW-1133">Transmembrane helix</keyword>
<dbReference type="AlphaFoldDB" id="G0MRL7"/>
<dbReference type="OrthoDB" id="5837543at2759"/>
<dbReference type="eggNOG" id="ENOG502TH2X">
    <property type="taxonomic scope" value="Eukaryota"/>
</dbReference>
<evidence type="ECO:0000256" key="1">
    <source>
        <dbReference type="SAM" id="Phobius"/>
    </source>
</evidence>
<dbReference type="InParanoid" id="G0MRL7"/>
<feature type="transmembrane region" description="Helical" evidence="1">
    <location>
        <begin position="119"/>
        <end position="146"/>
    </location>
</feature>
<keyword evidence="1" id="KW-0812">Transmembrane</keyword>
<keyword evidence="1" id="KW-0472">Membrane</keyword>
<evidence type="ECO:0000259" key="2">
    <source>
        <dbReference type="Pfam" id="PF10328"/>
    </source>
</evidence>
<feature type="domain" description="7TM GPCR serpentine receptor class x (Srx)" evidence="2">
    <location>
        <begin position="11"/>
        <end position="266"/>
    </location>
</feature>
<sequence>MFLSIYALSMFFVSVFGVSINIFLFFRFIKKDKSGGFLTYCLAKTVPNTIVCSAFLFWVVPITGLALKYPEVPRLINVIVGQLAGFGAYVGGALIEMFMAINRCSVIYVPSFNFKNANYVITFVFMVSMVYVLIGIVPASCGFVFDPETFLWRPEETPCAVLMEDIILFTIYGTFAVSNSLNLVTFVKLCFGKVEGISSSEIMRRRKRRIKFFVQSVIQNCLHIIDMINFNFISNLNDSTWFKFIFTSMSLLTIHALDGFVMFIFHPNIQPRSKRNSTIVTT</sequence>